<keyword evidence="8 13" id="KW-0456">Lyase</keyword>
<evidence type="ECO:0000256" key="1">
    <source>
        <dbReference type="ARBA" id="ARBA00001668"/>
    </source>
</evidence>
<dbReference type="InterPro" id="IPR020629">
    <property type="entry name" value="FPG_Glyclase"/>
</dbReference>
<comment type="catalytic activity">
    <reaction evidence="1">
        <text>Hydrolysis of DNA containing ring-opened 7-methylguanine residues, releasing 2,6-diamino-4-hydroxy-5-(N-methyl)formamidopyrimidine.</text>
        <dbReference type="EC" id="3.2.2.23"/>
    </reaction>
</comment>
<comment type="catalytic activity">
    <reaction evidence="11">
        <text>2'-deoxyribonucleotide-(2'-deoxyribose 5'-phosphate)-2'-deoxyribonucleotide-DNA = a 3'-end 2'-deoxyribonucleotide-(2,3-dehydro-2,3-deoxyribose 5'-phosphate)-DNA + a 5'-end 5'-phospho-2'-deoxyribonucleoside-DNA + H(+)</text>
        <dbReference type="Rhea" id="RHEA:66592"/>
        <dbReference type="Rhea" id="RHEA-COMP:13180"/>
        <dbReference type="Rhea" id="RHEA-COMP:16897"/>
        <dbReference type="Rhea" id="RHEA-COMP:17067"/>
        <dbReference type="ChEBI" id="CHEBI:15378"/>
        <dbReference type="ChEBI" id="CHEBI:136412"/>
        <dbReference type="ChEBI" id="CHEBI:157695"/>
        <dbReference type="ChEBI" id="CHEBI:167181"/>
        <dbReference type="EC" id="4.2.99.18"/>
    </reaction>
</comment>
<dbReference type="SMART" id="SM01232">
    <property type="entry name" value="H2TH"/>
    <property type="match status" value="1"/>
</dbReference>
<dbReference type="SMART" id="SM00898">
    <property type="entry name" value="Fapy_DNA_glyco"/>
    <property type="match status" value="1"/>
</dbReference>
<dbReference type="Gene3D" id="3.20.190.10">
    <property type="entry name" value="MutM-like, N-terminal"/>
    <property type="match status" value="1"/>
</dbReference>
<keyword evidence="7" id="KW-0234">DNA repair</keyword>
<keyword evidence="6" id="KW-0238">DNA-binding</keyword>
<evidence type="ECO:0000256" key="7">
    <source>
        <dbReference type="ARBA" id="ARBA00023204"/>
    </source>
</evidence>
<dbReference type="OrthoDB" id="9800855at2"/>
<dbReference type="InterPro" id="IPR012319">
    <property type="entry name" value="FPG_cat"/>
</dbReference>
<feature type="domain" description="Formamidopyrimidine-DNA glycosylase catalytic" evidence="12">
    <location>
        <begin position="2"/>
        <end position="115"/>
    </location>
</feature>
<gene>
    <name evidence="13" type="primary">mutM</name>
    <name evidence="13" type="ORF">AHMF7616_00400</name>
</gene>
<evidence type="ECO:0000256" key="8">
    <source>
        <dbReference type="ARBA" id="ARBA00023239"/>
    </source>
</evidence>
<keyword evidence="10 13" id="KW-0326">Glycosidase</keyword>
<dbReference type="NCBIfam" id="TIGR00577">
    <property type="entry name" value="fpg"/>
    <property type="match status" value="1"/>
</dbReference>
<keyword evidence="4" id="KW-0227">DNA damage</keyword>
<dbReference type="EMBL" id="QASA01000001">
    <property type="protein sequence ID" value="RDC61811.1"/>
    <property type="molecule type" value="Genomic_DNA"/>
</dbReference>
<dbReference type="GO" id="GO:0008270">
    <property type="term" value="F:zinc ion binding"/>
    <property type="evidence" value="ECO:0007669"/>
    <property type="project" value="InterPro"/>
</dbReference>
<dbReference type="InterPro" id="IPR015886">
    <property type="entry name" value="H2TH_FPG"/>
</dbReference>
<dbReference type="EC" id="4.2.99.18" evidence="13"/>
<comment type="similarity">
    <text evidence="2">Belongs to the FPG family.</text>
</comment>
<evidence type="ECO:0000259" key="12">
    <source>
        <dbReference type="PROSITE" id="PS51068"/>
    </source>
</evidence>
<dbReference type="PANTHER" id="PTHR22993:SF9">
    <property type="entry name" value="FORMAMIDOPYRIMIDINE-DNA GLYCOSYLASE"/>
    <property type="match status" value="1"/>
</dbReference>
<dbReference type="Gene3D" id="1.10.8.50">
    <property type="match status" value="1"/>
</dbReference>
<dbReference type="SUPFAM" id="SSF57716">
    <property type="entry name" value="Glucocorticoid receptor-like (DNA-binding domain)"/>
    <property type="match status" value="1"/>
</dbReference>
<dbReference type="SUPFAM" id="SSF81624">
    <property type="entry name" value="N-terminal domain of MutM-like DNA repair proteins"/>
    <property type="match status" value="1"/>
</dbReference>
<dbReference type="Pfam" id="PF01149">
    <property type="entry name" value="Fapy_DNA_glyco"/>
    <property type="match status" value="1"/>
</dbReference>
<dbReference type="Proteomes" id="UP000253919">
    <property type="component" value="Unassembled WGS sequence"/>
</dbReference>
<sequence length="271" mass="30889">MPELPEVETYRRYFEETALGQTVVDLKAEDPRRQLTTDYDTLLQALKGNQFVDTHRIGKHFLINLSTGKVLVLHFGMTGDLAYYRDEEDTPRFARIVFYFQNGFRLAFIDSRKFGRVGLAASVEEYQKTKALGPDALDITSPQLQASLEKRKAPIKTLLLDQKVLAGIGNWIADEVLFQAKINPARLANTLTLPEYEHLHAAIQLVLKTAIEHEAIYQNFPKSFLIHARGWDEVVETTVAERRVCPRHQTPLEIMKVGGRTTYFCPVCQPL</sequence>
<dbReference type="RefSeq" id="WP_115371347.1">
    <property type="nucleotide sequence ID" value="NZ_QASA01000001.1"/>
</dbReference>
<evidence type="ECO:0000256" key="10">
    <source>
        <dbReference type="ARBA" id="ARBA00023295"/>
    </source>
</evidence>
<evidence type="ECO:0000256" key="6">
    <source>
        <dbReference type="ARBA" id="ARBA00023125"/>
    </source>
</evidence>
<dbReference type="GO" id="GO:0140078">
    <property type="term" value="F:class I DNA-(apurinic or apyrimidinic site) endonuclease activity"/>
    <property type="evidence" value="ECO:0007669"/>
    <property type="project" value="UniProtKB-EC"/>
</dbReference>
<comment type="caution">
    <text evidence="13">The sequence shown here is derived from an EMBL/GenBank/DDBJ whole genome shotgun (WGS) entry which is preliminary data.</text>
</comment>
<dbReference type="InterPro" id="IPR035937">
    <property type="entry name" value="FPG_N"/>
</dbReference>
<keyword evidence="14" id="KW-1185">Reference proteome</keyword>
<dbReference type="GO" id="GO:0003684">
    <property type="term" value="F:damaged DNA binding"/>
    <property type="evidence" value="ECO:0007669"/>
    <property type="project" value="InterPro"/>
</dbReference>
<evidence type="ECO:0000313" key="13">
    <source>
        <dbReference type="EMBL" id="RDC61811.1"/>
    </source>
</evidence>
<keyword evidence="5 13" id="KW-0378">Hydrolase</keyword>
<dbReference type="SUPFAM" id="SSF46946">
    <property type="entry name" value="S13-like H2TH domain"/>
    <property type="match status" value="1"/>
</dbReference>
<proteinExistence type="inferred from homology"/>
<dbReference type="InterPro" id="IPR010979">
    <property type="entry name" value="Ribosomal_uS13-like_H2TH"/>
</dbReference>
<accession>A0A369QA82</accession>
<evidence type="ECO:0000256" key="4">
    <source>
        <dbReference type="ARBA" id="ARBA00022763"/>
    </source>
</evidence>
<dbReference type="PROSITE" id="PS51068">
    <property type="entry name" value="FPG_CAT"/>
    <property type="match status" value="1"/>
</dbReference>
<reference evidence="13 14" key="1">
    <citation type="submission" date="2018-04" db="EMBL/GenBank/DDBJ databases">
        <title>Adhaeribacter sp. HMF7616 genome sequencing and assembly.</title>
        <authorList>
            <person name="Kang H."/>
            <person name="Kang J."/>
            <person name="Cha I."/>
            <person name="Kim H."/>
            <person name="Joh K."/>
        </authorList>
    </citation>
    <scope>NUCLEOTIDE SEQUENCE [LARGE SCALE GENOMIC DNA]</scope>
    <source>
        <strain evidence="13 14">HMF7616</strain>
    </source>
</reference>
<evidence type="ECO:0000256" key="2">
    <source>
        <dbReference type="ARBA" id="ARBA00009409"/>
    </source>
</evidence>
<name>A0A369QA82_9BACT</name>
<dbReference type="GO" id="GO:0008534">
    <property type="term" value="F:oxidized purine nucleobase lesion DNA N-glycosylase activity"/>
    <property type="evidence" value="ECO:0007669"/>
    <property type="project" value="UniProtKB-EC"/>
</dbReference>
<comment type="subunit">
    <text evidence="3">Monomer.</text>
</comment>
<dbReference type="Pfam" id="PF06831">
    <property type="entry name" value="H2TH"/>
    <property type="match status" value="1"/>
</dbReference>
<evidence type="ECO:0000256" key="11">
    <source>
        <dbReference type="ARBA" id="ARBA00044632"/>
    </source>
</evidence>
<evidence type="ECO:0000313" key="14">
    <source>
        <dbReference type="Proteomes" id="UP000253919"/>
    </source>
</evidence>
<dbReference type="PANTHER" id="PTHR22993">
    <property type="entry name" value="FORMAMIDOPYRIMIDINE-DNA GLYCOSYLASE"/>
    <property type="match status" value="1"/>
</dbReference>
<evidence type="ECO:0000256" key="9">
    <source>
        <dbReference type="ARBA" id="ARBA00023268"/>
    </source>
</evidence>
<dbReference type="GO" id="GO:0006284">
    <property type="term" value="P:base-excision repair"/>
    <property type="evidence" value="ECO:0007669"/>
    <property type="project" value="InterPro"/>
</dbReference>
<dbReference type="AlphaFoldDB" id="A0A369QA82"/>
<evidence type="ECO:0000256" key="5">
    <source>
        <dbReference type="ARBA" id="ARBA00022801"/>
    </source>
</evidence>
<dbReference type="EC" id="3.2.2.23" evidence="13"/>
<evidence type="ECO:0000256" key="3">
    <source>
        <dbReference type="ARBA" id="ARBA00011245"/>
    </source>
</evidence>
<keyword evidence="9" id="KW-0511">Multifunctional enzyme</keyword>
<protein>
    <submittedName>
        <fullName evidence="13">DNA-formamidopyrimidine glycosylase</fullName>
        <ecNumber evidence="13">3.2.2.23</ecNumber>
        <ecNumber evidence="13">4.2.99.18</ecNumber>
    </submittedName>
</protein>
<organism evidence="13 14">
    <name type="scientific">Adhaeribacter pallidiroseus</name>
    <dbReference type="NCBI Taxonomy" id="2072847"/>
    <lineage>
        <taxon>Bacteria</taxon>
        <taxon>Pseudomonadati</taxon>
        <taxon>Bacteroidota</taxon>
        <taxon>Cytophagia</taxon>
        <taxon>Cytophagales</taxon>
        <taxon>Hymenobacteraceae</taxon>
        <taxon>Adhaeribacter</taxon>
    </lineage>
</organism>